<name>A0AB33AL14_9STRE</name>
<feature type="transmembrane region" description="Helical" evidence="1">
    <location>
        <begin position="353"/>
        <end position="375"/>
    </location>
</feature>
<gene>
    <name evidence="2" type="ORF">KE3_0761</name>
</gene>
<evidence type="ECO:0000256" key="1">
    <source>
        <dbReference type="SAM" id="Phobius"/>
    </source>
</evidence>
<protein>
    <recommendedName>
        <fullName evidence="4">Integral membrane protein</fullName>
    </recommendedName>
</protein>
<dbReference type="Proteomes" id="UP000015268">
    <property type="component" value="Chromosome"/>
</dbReference>
<evidence type="ECO:0000313" key="2">
    <source>
        <dbReference type="EMBL" id="AGS05267.1"/>
    </source>
</evidence>
<reference evidence="2 3" key="1">
    <citation type="journal article" date="2013" name="BMC Microbiol.">
        <title>Dynamics of fecal microbial communities in children with diarrhea of unknown etiology and genomic analysis of associated Streptococcus lutetiensis.</title>
        <authorList>
            <person name="Jin D."/>
            <person name="Chen C."/>
            <person name="Li L."/>
            <person name="Lu S."/>
            <person name="Li Z."/>
            <person name="Zhou Z."/>
            <person name="Jing H."/>
            <person name="Xu Y."/>
            <person name="Du P."/>
            <person name="Wang H."/>
            <person name="Xiong Y."/>
            <person name="Zheng H."/>
            <person name="Bai X."/>
            <person name="Sun H."/>
            <person name="Wang L."/>
            <person name="Ye C."/>
            <person name="Gottschalk M."/>
            <person name="Xu J."/>
        </authorList>
    </citation>
    <scope>NUCLEOTIDE SEQUENCE [LARGE SCALE GENOMIC DNA]</scope>
    <source>
        <strain evidence="2 3">033</strain>
    </source>
</reference>
<dbReference type="EMBL" id="CP003025">
    <property type="protein sequence ID" value="AGS05267.1"/>
    <property type="molecule type" value="Genomic_DNA"/>
</dbReference>
<keyword evidence="3" id="KW-1185">Reference proteome</keyword>
<keyword evidence="1" id="KW-0472">Membrane</keyword>
<sequence>MLTWIGIFKEIRMFKKMKQGLSQLSQKSTWLPSIVIVLVAVLLLLPQLTSRGVIAGSDFLFHYNRFYETAMQIKTGNFSYFMSLYGFYSSGRIVNALYGPYFAYFQGILVLISKNWYTYQLLSRFLLSVIAGFSMYRLNRRASVKTKIALGVAVFYMMTFSVQYWTFRQGFSSWGAAFMPWCLIPAVDFVRTKRVEVLRLAVSVAVMMQVHMLSCFLLILAYLPFYLYGFFKSDKKKEVFFKGVQAVLLSLLLTANVWAALVVVGQSNNLVEPFVNSKLYIMTVNQRSIEWLLTPKALVFVVLYQLYFSFRHWRHYDTLLRVVTGAFFIFLVLSSSIFPWYTVNKLNLPLVNLIQFPFRFFVPATVLLLLAAAMILDKYFDKKWSKFVAIGLILVNILSFVQLSQLQEEKIDDYYNTKHPIQRKKHTFIWGNPADVRASFYDSDKFKLLDIVSKSTPDYLPADKSNKDNKYVLYEEFVLGHTDAYKKTQGDNELVFTWTADASGWAIIPVAKYADTELMLNGKRLSHKDYTLSGIGTPTVQQKAGKNTLKITYRIRTWFKALIVVNILSWLSVVIYLGIKKIILSKKG</sequence>
<feature type="transmembrane region" description="Helical" evidence="1">
    <location>
        <begin position="288"/>
        <end position="307"/>
    </location>
</feature>
<proteinExistence type="predicted"/>
<keyword evidence="1" id="KW-0812">Transmembrane</keyword>
<evidence type="ECO:0000313" key="3">
    <source>
        <dbReference type="Proteomes" id="UP000015268"/>
    </source>
</evidence>
<accession>A0AB33AL14</accession>
<keyword evidence="1" id="KW-1133">Transmembrane helix</keyword>
<feature type="transmembrane region" description="Helical" evidence="1">
    <location>
        <begin position="148"/>
        <end position="167"/>
    </location>
</feature>
<evidence type="ECO:0008006" key="4">
    <source>
        <dbReference type="Google" id="ProtNLM"/>
    </source>
</evidence>
<feature type="transmembrane region" description="Helical" evidence="1">
    <location>
        <begin position="246"/>
        <end position="268"/>
    </location>
</feature>
<feature type="transmembrane region" description="Helical" evidence="1">
    <location>
        <begin position="319"/>
        <end position="341"/>
    </location>
</feature>
<dbReference type="AlphaFoldDB" id="A0AB33AL14"/>
<dbReference type="KEGG" id="slu:KE3_0761"/>
<feature type="transmembrane region" description="Helical" evidence="1">
    <location>
        <begin position="558"/>
        <end position="579"/>
    </location>
</feature>
<feature type="transmembrane region" description="Helical" evidence="1">
    <location>
        <begin position="118"/>
        <end position="136"/>
    </location>
</feature>
<organism evidence="2 3">
    <name type="scientific">Streptococcus lutetiensis 033</name>
    <dbReference type="NCBI Taxonomy" id="1076934"/>
    <lineage>
        <taxon>Bacteria</taxon>
        <taxon>Bacillati</taxon>
        <taxon>Bacillota</taxon>
        <taxon>Bacilli</taxon>
        <taxon>Lactobacillales</taxon>
        <taxon>Streptococcaceae</taxon>
        <taxon>Streptococcus</taxon>
    </lineage>
</organism>
<feature type="transmembrane region" description="Helical" evidence="1">
    <location>
        <begin position="200"/>
        <end position="225"/>
    </location>
</feature>